<dbReference type="SUPFAM" id="SSF52980">
    <property type="entry name" value="Restriction endonuclease-like"/>
    <property type="match status" value="1"/>
</dbReference>
<dbReference type="EMBL" id="CAEZZV010000244">
    <property type="protein sequence ID" value="CAB4790376.1"/>
    <property type="molecule type" value="Genomic_DNA"/>
</dbReference>
<dbReference type="PANTHER" id="PTHR34039:SF1">
    <property type="entry name" value="UPF0102 PROTEIN YRAN"/>
    <property type="match status" value="1"/>
</dbReference>
<gene>
    <name evidence="2" type="ORF">UFOPK2921_01422</name>
</gene>
<dbReference type="NCBIfam" id="TIGR00252">
    <property type="entry name" value="YraN family protein"/>
    <property type="match status" value="1"/>
</dbReference>
<reference evidence="2" key="1">
    <citation type="submission" date="2020-05" db="EMBL/GenBank/DDBJ databases">
        <authorList>
            <person name="Chiriac C."/>
            <person name="Salcher M."/>
            <person name="Ghai R."/>
            <person name="Kavagutti S V."/>
        </authorList>
    </citation>
    <scope>NUCLEOTIDE SEQUENCE</scope>
</reference>
<accession>A0A6J6X529</accession>
<protein>
    <submittedName>
        <fullName evidence="2">Unannotated protein</fullName>
    </submittedName>
</protein>
<sequence length="158" mass="17836">MGLGHVPQEPIRSEGTHPQFQRRQRRRVASRRLNRNQQGLEPAHNQSLGAWGEDLATQWYTDHGYVIVQRNWRCSDGEIDIIAMIEKTLVMCEVKTRATADFGSPALAVGIAKQHRLRKLAGLWLAQNPGNHHAIRFDVAAVVGPREKPLIDIFEAAF</sequence>
<dbReference type="HAMAP" id="MF_00048">
    <property type="entry name" value="UPF0102"/>
    <property type="match status" value="1"/>
</dbReference>
<dbReference type="Gene3D" id="3.40.1350.10">
    <property type="match status" value="1"/>
</dbReference>
<dbReference type="Pfam" id="PF02021">
    <property type="entry name" value="UPF0102"/>
    <property type="match status" value="1"/>
</dbReference>
<dbReference type="InterPro" id="IPR011335">
    <property type="entry name" value="Restrct_endonuc-II-like"/>
</dbReference>
<dbReference type="InterPro" id="IPR011856">
    <property type="entry name" value="tRNA_endonuc-like_dom_sf"/>
</dbReference>
<proteinExistence type="inferred from homology"/>
<evidence type="ECO:0000256" key="1">
    <source>
        <dbReference type="SAM" id="MobiDB-lite"/>
    </source>
</evidence>
<dbReference type="GO" id="GO:0003676">
    <property type="term" value="F:nucleic acid binding"/>
    <property type="evidence" value="ECO:0007669"/>
    <property type="project" value="InterPro"/>
</dbReference>
<name>A0A6J6X529_9ZZZZ</name>
<feature type="compositionally biased region" description="Basic residues" evidence="1">
    <location>
        <begin position="20"/>
        <end position="34"/>
    </location>
</feature>
<organism evidence="2">
    <name type="scientific">freshwater metagenome</name>
    <dbReference type="NCBI Taxonomy" id="449393"/>
    <lineage>
        <taxon>unclassified sequences</taxon>
        <taxon>metagenomes</taxon>
        <taxon>ecological metagenomes</taxon>
    </lineage>
</organism>
<dbReference type="PANTHER" id="PTHR34039">
    <property type="entry name" value="UPF0102 PROTEIN YRAN"/>
    <property type="match status" value="1"/>
</dbReference>
<dbReference type="AlphaFoldDB" id="A0A6J6X529"/>
<dbReference type="InterPro" id="IPR003509">
    <property type="entry name" value="UPF0102_YraN-like"/>
</dbReference>
<dbReference type="NCBIfam" id="NF009154">
    <property type="entry name" value="PRK12497.3-3"/>
    <property type="match status" value="1"/>
</dbReference>
<evidence type="ECO:0000313" key="2">
    <source>
        <dbReference type="EMBL" id="CAB4790376.1"/>
    </source>
</evidence>
<feature type="region of interest" description="Disordered" evidence="1">
    <location>
        <begin position="1"/>
        <end position="45"/>
    </location>
</feature>
<dbReference type="CDD" id="cd20736">
    <property type="entry name" value="PoNe_Nuclease"/>
    <property type="match status" value="1"/>
</dbReference>